<dbReference type="GO" id="GO:0003743">
    <property type="term" value="F:translation initiation factor activity"/>
    <property type="evidence" value="ECO:0007669"/>
    <property type="project" value="UniProtKB-KW"/>
</dbReference>
<dbReference type="Gene3D" id="3.30.70.330">
    <property type="match status" value="1"/>
</dbReference>
<evidence type="ECO:0000256" key="2">
    <source>
        <dbReference type="PROSITE-ProRule" id="PRU00176"/>
    </source>
</evidence>
<evidence type="ECO:0000256" key="3">
    <source>
        <dbReference type="SAM" id="MobiDB-lite"/>
    </source>
</evidence>
<dbReference type="InterPro" id="IPR000504">
    <property type="entry name" value="RRM_dom"/>
</dbReference>
<dbReference type="Pfam" id="PF00076">
    <property type="entry name" value="RRM_1"/>
    <property type="match status" value="1"/>
</dbReference>
<evidence type="ECO:0000313" key="5">
    <source>
        <dbReference type="EMBL" id="QBM89611.1"/>
    </source>
</evidence>
<protein>
    <submittedName>
        <fullName evidence="5">Translation initiation factor 4B eIF-4B</fullName>
    </submittedName>
</protein>
<dbReference type="InterPro" id="IPR035979">
    <property type="entry name" value="RBD_domain_sf"/>
</dbReference>
<feature type="compositionally biased region" description="Basic and acidic residues" evidence="3">
    <location>
        <begin position="190"/>
        <end position="209"/>
    </location>
</feature>
<sequence length="405" mass="44786">MDLGAFLADEQFGSWADEDVDMSSIGVPTTSSAAPVSTYRPDFNNQDSTRPDRVEYPVPDAPPYKARVANLPYDADEGALARFFEEKMQADGIVEDVKLPMDQMSGKPKGFAFVTFTERAVLEEALRLTMAEFNGRRIFVNVAAPQKADVFDMDWRLGRSGPLGRGEPRERHEEVELDWGAARNSSGPRPPRERTHRGDREFGERRFNAEEPDLDWGAARHASAPAPAPREPRERRPRRDEPDLDWGSARSGAPLPPKERESFRRERETPKREEKEFDWSSARGSGTVSGVGAGAGAGSGSGNFRRKEREEKDFDWKRGQALPPKAKAPAAKKETKKDVKKDVDGPQKSLYDVLSLEDDGSDAESAPQQLEQPEKPSSGASAETGLESQVAQVSVSDGDWKTVGK</sequence>
<keyword evidence="6" id="KW-1185">Reference proteome</keyword>
<feature type="compositionally biased region" description="Basic and acidic residues" evidence="3">
    <location>
        <begin position="230"/>
        <end position="241"/>
    </location>
</feature>
<feature type="region of interest" description="Disordered" evidence="3">
    <location>
        <begin position="156"/>
        <end position="405"/>
    </location>
</feature>
<accession>A0A4P6XU83</accession>
<keyword evidence="5" id="KW-0396">Initiation factor</keyword>
<dbReference type="SUPFAM" id="SSF54928">
    <property type="entry name" value="RNA-binding domain, RBD"/>
    <property type="match status" value="1"/>
</dbReference>
<feature type="compositionally biased region" description="Basic and acidic residues" evidence="3">
    <location>
        <begin position="257"/>
        <end position="278"/>
    </location>
</feature>
<feature type="region of interest" description="Disordered" evidence="3">
    <location>
        <begin position="26"/>
        <end position="52"/>
    </location>
</feature>
<dbReference type="PANTHER" id="PTHR23236">
    <property type="entry name" value="EUKARYOTIC TRANSLATION INITIATION FACTOR 4B/4H"/>
    <property type="match status" value="1"/>
</dbReference>
<dbReference type="GO" id="GO:0003723">
    <property type="term" value="F:RNA binding"/>
    <property type="evidence" value="ECO:0007669"/>
    <property type="project" value="UniProtKB-UniRule"/>
</dbReference>
<feature type="domain" description="RRM" evidence="4">
    <location>
        <begin position="64"/>
        <end position="145"/>
    </location>
</feature>
<feature type="compositionally biased region" description="Basic and acidic residues" evidence="3">
    <location>
        <begin position="305"/>
        <end position="318"/>
    </location>
</feature>
<gene>
    <name evidence="5" type="primary">MPUL0D06890</name>
    <name evidence="5" type="ORF">METSCH_D06890</name>
</gene>
<dbReference type="AlphaFoldDB" id="A0A4P6XU83"/>
<feature type="compositionally biased region" description="Basic and acidic residues" evidence="3">
    <location>
        <begin position="331"/>
        <end position="345"/>
    </location>
</feature>
<dbReference type="STRING" id="2163413.A0A4P6XU83"/>
<reference evidence="6" key="1">
    <citation type="submission" date="2019-03" db="EMBL/GenBank/DDBJ databases">
        <title>Snf2 controls pulcherriminic acid biosynthesis and connects pigmentation and antifungal activity of the yeast Metschnikowia pulcherrima.</title>
        <authorList>
            <person name="Gore-Lloyd D."/>
            <person name="Sumann I."/>
            <person name="Brachmann A.O."/>
            <person name="Schneeberger K."/>
            <person name="Ortiz-Merino R.A."/>
            <person name="Moreno-Beltran M."/>
            <person name="Schlaefli M."/>
            <person name="Kirner P."/>
            <person name="Santos Kron A."/>
            <person name="Wolfe K.H."/>
            <person name="Piel J."/>
            <person name="Ahrens C.H."/>
            <person name="Henk D."/>
            <person name="Freimoser F.M."/>
        </authorList>
    </citation>
    <scope>NUCLEOTIDE SEQUENCE [LARGE SCALE GENOMIC DNA]</scope>
    <source>
        <strain evidence="6">APC 1.2</strain>
    </source>
</reference>
<proteinExistence type="predicted"/>
<organism evidence="5 6">
    <name type="scientific">Metschnikowia aff. pulcherrima</name>
    <dbReference type="NCBI Taxonomy" id="2163413"/>
    <lineage>
        <taxon>Eukaryota</taxon>
        <taxon>Fungi</taxon>
        <taxon>Dikarya</taxon>
        <taxon>Ascomycota</taxon>
        <taxon>Saccharomycotina</taxon>
        <taxon>Pichiomycetes</taxon>
        <taxon>Metschnikowiaceae</taxon>
        <taxon>Metschnikowia</taxon>
    </lineage>
</organism>
<dbReference type="Proteomes" id="UP000292447">
    <property type="component" value="Chromosome IV"/>
</dbReference>
<dbReference type="GO" id="GO:0005730">
    <property type="term" value="C:nucleolus"/>
    <property type="evidence" value="ECO:0007669"/>
    <property type="project" value="TreeGrafter"/>
</dbReference>
<keyword evidence="1 2" id="KW-0694">RNA-binding</keyword>
<dbReference type="InterPro" id="IPR012677">
    <property type="entry name" value="Nucleotide-bd_a/b_plait_sf"/>
</dbReference>
<feature type="compositionally biased region" description="Gly residues" evidence="3">
    <location>
        <begin position="287"/>
        <end position="301"/>
    </location>
</feature>
<feature type="compositionally biased region" description="Polar residues" evidence="3">
    <location>
        <begin position="378"/>
        <end position="395"/>
    </location>
</feature>
<name>A0A4P6XU83_9ASCO</name>
<feature type="compositionally biased region" description="Polar residues" evidence="3">
    <location>
        <begin position="26"/>
        <end position="35"/>
    </location>
</feature>
<evidence type="ECO:0000313" key="6">
    <source>
        <dbReference type="Proteomes" id="UP000292447"/>
    </source>
</evidence>
<dbReference type="PROSITE" id="PS50102">
    <property type="entry name" value="RRM"/>
    <property type="match status" value="1"/>
</dbReference>
<dbReference type="SMART" id="SM00360">
    <property type="entry name" value="RRM"/>
    <property type="match status" value="1"/>
</dbReference>
<dbReference type="PANTHER" id="PTHR23236:SF11">
    <property type="entry name" value="EUKARYOTIC TRANSLATION INITIATION FACTOR 4H"/>
    <property type="match status" value="1"/>
</dbReference>
<evidence type="ECO:0000259" key="4">
    <source>
        <dbReference type="PROSITE" id="PS50102"/>
    </source>
</evidence>
<evidence type="ECO:0000256" key="1">
    <source>
        <dbReference type="ARBA" id="ARBA00022884"/>
    </source>
</evidence>
<keyword evidence="5" id="KW-0648">Protein biosynthesis</keyword>
<dbReference type="EMBL" id="CP034459">
    <property type="protein sequence ID" value="QBM89611.1"/>
    <property type="molecule type" value="Genomic_DNA"/>
</dbReference>